<keyword evidence="4 6" id="KW-1133">Transmembrane helix</keyword>
<dbReference type="PANTHER" id="PTHR16007:SF15">
    <property type="entry name" value="TRANSMEMBRANE PROTEIN 45B"/>
    <property type="match status" value="1"/>
</dbReference>
<name>A0ABM1DWY0_PRICU</name>
<keyword evidence="5 6" id="KW-0472">Membrane</keyword>
<accession>A0ABM1DWY0</accession>
<comment type="similarity">
    <text evidence="2">Belongs to the TMEM45 family.</text>
</comment>
<dbReference type="RefSeq" id="XP_014664451.1">
    <property type="nucleotide sequence ID" value="XM_014808965.1"/>
</dbReference>
<feature type="transmembrane region" description="Helical" evidence="6">
    <location>
        <begin position="146"/>
        <end position="165"/>
    </location>
</feature>
<comment type="subcellular location">
    <subcellularLocation>
        <location evidence="1">Membrane</location>
        <topology evidence="1">Multi-pass membrane protein</topology>
    </subcellularLocation>
</comment>
<feature type="transmembrane region" description="Helical" evidence="6">
    <location>
        <begin position="94"/>
        <end position="113"/>
    </location>
</feature>
<evidence type="ECO:0000313" key="9">
    <source>
        <dbReference type="RefSeq" id="XP_014664458.1"/>
    </source>
</evidence>
<evidence type="ECO:0000256" key="4">
    <source>
        <dbReference type="ARBA" id="ARBA00022989"/>
    </source>
</evidence>
<dbReference type="GeneID" id="106806836"/>
<evidence type="ECO:0000313" key="8">
    <source>
        <dbReference type="RefSeq" id="XP_014664451.1"/>
    </source>
</evidence>
<feature type="transmembrane region" description="Helical" evidence="6">
    <location>
        <begin position="60"/>
        <end position="79"/>
    </location>
</feature>
<organism evidence="7 8">
    <name type="scientific">Priapulus caudatus</name>
    <name type="common">Priapulid worm</name>
    <dbReference type="NCBI Taxonomy" id="37621"/>
    <lineage>
        <taxon>Eukaryota</taxon>
        <taxon>Metazoa</taxon>
        <taxon>Ecdysozoa</taxon>
        <taxon>Scalidophora</taxon>
        <taxon>Priapulida</taxon>
        <taxon>Priapulimorpha</taxon>
        <taxon>Priapulimorphida</taxon>
        <taxon>Priapulidae</taxon>
        <taxon>Priapulus</taxon>
    </lineage>
</organism>
<evidence type="ECO:0000256" key="5">
    <source>
        <dbReference type="ARBA" id="ARBA00023136"/>
    </source>
</evidence>
<dbReference type="RefSeq" id="XP_014664465.1">
    <property type="nucleotide sequence ID" value="XM_014808979.1"/>
</dbReference>
<dbReference type="RefSeq" id="XP_014664458.1">
    <property type="nucleotide sequence ID" value="XM_014808972.1"/>
</dbReference>
<dbReference type="PANTHER" id="PTHR16007">
    <property type="entry name" value="EPIDIDYMAL MEMBRANE PROTEIN E9-RELATED"/>
    <property type="match status" value="1"/>
</dbReference>
<evidence type="ECO:0000256" key="2">
    <source>
        <dbReference type="ARBA" id="ARBA00006948"/>
    </source>
</evidence>
<gene>
    <name evidence="8 9 10" type="primary">LOC106806836</name>
</gene>
<proteinExistence type="inferred from homology"/>
<reference evidence="8 9" key="1">
    <citation type="submission" date="2025-05" db="UniProtKB">
        <authorList>
            <consortium name="RefSeq"/>
        </authorList>
    </citation>
    <scope>IDENTIFICATION</scope>
</reference>
<feature type="transmembrane region" description="Helical" evidence="6">
    <location>
        <begin position="120"/>
        <end position="140"/>
    </location>
</feature>
<dbReference type="Pfam" id="PF04819">
    <property type="entry name" value="DUF716"/>
    <property type="match status" value="1"/>
</dbReference>
<evidence type="ECO:0000313" key="10">
    <source>
        <dbReference type="RefSeq" id="XP_014664465.1"/>
    </source>
</evidence>
<dbReference type="InterPro" id="IPR006904">
    <property type="entry name" value="DUF716"/>
</dbReference>
<keyword evidence="3 6" id="KW-0812">Transmembrane</keyword>
<evidence type="ECO:0000256" key="6">
    <source>
        <dbReference type="SAM" id="Phobius"/>
    </source>
</evidence>
<dbReference type="InterPro" id="IPR042127">
    <property type="entry name" value="TMEM45"/>
</dbReference>
<keyword evidence="7" id="KW-1185">Reference proteome</keyword>
<evidence type="ECO:0000256" key="3">
    <source>
        <dbReference type="ARBA" id="ARBA00022692"/>
    </source>
</evidence>
<evidence type="ECO:0000313" key="7">
    <source>
        <dbReference type="Proteomes" id="UP000695022"/>
    </source>
</evidence>
<feature type="transmembrane region" description="Helical" evidence="6">
    <location>
        <begin position="218"/>
        <end position="240"/>
    </location>
</feature>
<feature type="transmembrane region" description="Helical" evidence="6">
    <location>
        <begin position="12"/>
        <end position="31"/>
    </location>
</feature>
<protein>
    <submittedName>
        <fullName evidence="8">Transmembrane protein 45B-like isoform X1</fullName>
    </submittedName>
    <submittedName>
        <fullName evidence="9 10">Transmembrane protein 45B-like isoform X2</fullName>
    </submittedName>
</protein>
<evidence type="ECO:0000256" key="1">
    <source>
        <dbReference type="ARBA" id="ARBA00004141"/>
    </source>
</evidence>
<dbReference type="Proteomes" id="UP000695022">
    <property type="component" value="Unplaced"/>
</dbReference>
<sequence>MGSFVGHVIPGSMFFLGATWWTIQICYHYILSRQRTGKPFRCQVTFPGPGKLKHIPFEGIVKLVLCGSGIAGEVITAFQDGKFVHLGNAQHSSMYFFFALSGAIDVLVFYRVALPAGIDYVALCLGFFIEGLLFVQHLHGRSEMNVQLHVLLYYTVFACALSTLLEMRYRCNALTVLARAFFTLIQGTWFMQAALVLYNPLPGATSWDESDHGEMMMITVIYTWHYAANIVYMMMIYALVRYYLRRRGLKIESHEEGYAPLDVAYGYELRQKGGVGGPRPIEEEGDDLLGGEV</sequence>
<feature type="transmembrane region" description="Helical" evidence="6">
    <location>
        <begin position="177"/>
        <end position="198"/>
    </location>
</feature>